<evidence type="ECO:0000256" key="6">
    <source>
        <dbReference type="ARBA" id="ARBA00022692"/>
    </source>
</evidence>
<keyword evidence="7 11" id="KW-1133">Transmembrane helix</keyword>
<proteinExistence type="predicted"/>
<feature type="transmembrane region" description="Helical" evidence="11">
    <location>
        <begin position="223"/>
        <end position="244"/>
    </location>
</feature>
<dbReference type="CDD" id="cd06579">
    <property type="entry name" value="TM_PBP1_transp_AraH_like"/>
    <property type="match status" value="1"/>
</dbReference>
<gene>
    <name evidence="12" type="ORF">LRX75_08655</name>
</gene>
<dbReference type="GO" id="GO:0022857">
    <property type="term" value="F:transmembrane transporter activity"/>
    <property type="evidence" value="ECO:0007669"/>
    <property type="project" value="InterPro"/>
</dbReference>
<dbReference type="GO" id="GO:0005886">
    <property type="term" value="C:plasma membrane"/>
    <property type="evidence" value="ECO:0007669"/>
    <property type="project" value="UniProtKB-SubCell"/>
</dbReference>
<keyword evidence="13" id="KW-1185">Reference proteome</keyword>
<dbReference type="PANTHER" id="PTHR32196">
    <property type="entry name" value="ABC TRANSPORTER PERMEASE PROTEIN YPHD-RELATED-RELATED"/>
    <property type="match status" value="1"/>
</dbReference>
<keyword evidence="6 11" id="KW-0812">Transmembrane</keyword>
<evidence type="ECO:0000256" key="8">
    <source>
        <dbReference type="ARBA" id="ARBA00023136"/>
    </source>
</evidence>
<evidence type="ECO:0000256" key="1">
    <source>
        <dbReference type="ARBA" id="ARBA00004651"/>
    </source>
</evidence>
<evidence type="ECO:0000256" key="10">
    <source>
        <dbReference type="ARBA" id="ARBA00035686"/>
    </source>
</evidence>
<feature type="transmembrane region" description="Helical" evidence="11">
    <location>
        <begin position="25"/>
        <end position="47"/>
    </location>
</feature>
<evidence type="ECO:0000256" key="7">
    <source>
        <dbReference type="ARBA" id="ARBA00022989"/>
    </source>
</evidence>
<evidence type="ECO:0000256" key="3">
    <source>
        <dbReference type="ARBA" id="ARBA00022475"/>
    </source>
</evidence>
<evidence type="ECO:0000256" key="9">
    <source>
        <dbReference type="ARBA" id="ARBA00035611"/>
    </source>
</evidence>
<organism evidence="12 13">
    <name type="scientific">Rhizobium quercicola</name>
    <dbReference type="NCBI Taxonomy" id="2901226"/>
    <lineage>
        <taxon>Bacteria</taxon>
        <taxon>Pseudomonadati</taxon>
        <taxon>Pseudomonadota</taxon>
        <taxon>Alphaproteobacteria</taxon>
        <taxon>Hyphomicrobiales</taxon>
        <taxon>Rhizobiaceae</taxon>
        <taxon>Rhizobium/Agrobacterium group</taxon>
        <taxon>Rhizobium</taxon>
    </lineage>
</organism>
<dbReference type="Pfam" id="PF02653">
    <property type="entry name" value="BPD_transp_2"/>
    <property type="match status" value="1"/>
</dbReference>
<reference evidence="12" key="1">
    <citation type="submission" date="2021-12" db="EMBL/GenBank/DDBJ databases">
        <authorList>
            <person name="Li Y."/>
        </authorList>
    </citation>
    <scope>NUCLEOTIDE SEQUENCE</scope>
    <source>
        <strain evidence="12">DKSPLA3</strain>
    </source>
</reference>
<dbReference type="Proteomes" id="UP001139089">
    <property type="component" value="Unassembled WGS sequence"/>
</dbReference>
<evidence type="ECO:0000256" key="4">
    <source>
        <dbReference type="ARBA" id="ARBA00022519"/>
    </source>
</evidence>
<keyword evidence="4" id="KW-0997">Cell inner membrane</keyword>
<feature type="transmembrane region" description="Helical" evidence="11">
    <location>
        <begin position="185"/>
        <end position="207"/>
    </location>
</feature>
<feature type="transmembrane region" description="Helical" evidence="11">
    <location>
        <begin position="54"/>
        <end position="74"/>
    </location>
</feature>
<evidence type="ECO:0000256" key="5">
    <source>
        <dbReference type="ARBA" id="ARBA00022597"/>
    </source>
</evidence>
<name>A0A9X1NTN4_9HYPH</name>
<dbReference type="PANTHER" id="PTHR32196:SF32">
    <property type="entry name" value="XYLOSE TRANSPORT SYSTEM PERMEASE PROTEIN XYLH"/>
    <property type="match status" value="1"/>
</dbReference>
<dbReference type="RefSeq" id="WP_231813502.1">
    <property type="nucleotide sequence ID" value="NZ_JAJOZR010000005.1"/>
</dbReference>
<evidence type="ECO:0000313" key="13">
    <source>
        <dbReference type="Proteomes" id="UP001139089"/>
    </source>
</evidence>
<keyword evidence="2" id="KW-0813">Transport</keyword>
<feature type="transmembrane region" description="Helical" evidence="11">
    <location>
        <begin position="250"/>
        <end position="267"/>
    </location>
</feature>
<accession>A0A9X1NTN4</accession>
<feature type="transmembrane region" description="Helical" evidence="11">
    <location>
        <begin position="131"/>
        <end position="152"/>
    </location>
</feature>
<evidence type="ECO:0000256" key="11">
    <source>
        <dbReference type="SAM" id="Phobius"/>
    </source>
</evidence>
<evidence type="ECO:0000313" key="12">
    <source>
        <dbReference type="EMBL" id="MCD7109113.1"/>
    </source>
</evidence>
<evidence type="ECO:0000256" key="2">
    <source>
        <dbReference type="ARBA" id="ARBA00022448"/>
    </source>
</evidence>
<keyword evidence="3" id="KW-1003">Cell membrane</keyword>
<dbReference type="NCBIfam" id="NF040906">
    <property type="entry name" value="GguB"/>
    <property type="match status" value="1"/>
</dbReference>
<dbReference type="InterPro" id="IPR001851">
    <property type="entry name" value="ABC_transp_permease"/>
</dbReference>
<feature type="transmembrane region" description="Helical" evidence="11">
    <location>
        <begin position="297"/>
        <end position="317"/>
    </location>
</feature>
<sequence length="402" mass="42825">MVLETSAPTAKPSVGAYLKANIREYGLLVALVVIMLFFQFVTGGVLFRPVNITNLILQNSFIVIMALGMLLIIVAGHIDLSVGSIVAFTGGLSAVMMVKWGIHYALVVPLCLVLGGLVGAAQGYWVAYQKIPSFIVTLAGMLVFRGLTYLILQNRPIGPFPKEFQVLSTGFVPDLLWFANPNPAIVTNLFALVAVIVLVGLAVYFGMKDRSNNDKHGTENEPFVFFAIQMAIIGVVAIFLGFQLSTYRGFPNVLIVMALLIALYTFITTRSTIGRRIYAMGGNEKAAKLSGINTERLTFLTFVNMGVLAALAGMIIAARLNSATPKAGVGFELDVIAACFIGGASASGGVGKITGAVIGAFIMGVMNNGMSIMGLGIDYQQLVKGLVLLAAVFFDVYNKNKG</sequence>
<protein>
    <recommendedName>
        <fullName evidence="10">Xylose transport system permease protein XylH</fullName>
    </recommendedName>
</protein>
<comment type="caution">
    <text evidence="12">The sequence shown here is derived from an EMBL/GenBank/DDBJ whole genome shotgun (WGS) entry which is preliminary data.</text>
</comment>
<keyword evidence="5" id="KW-0762">Sugar transport</keyword>
<dbReference type="AlphaFoldDB" id="A0A9X1NTN4"/>
<comment type="subcellular location">
    <subcellularLocation>
        <location evidence="1">Cell membrane</location>
        <topology evidence="1">Multi-pass membrane protein</topology>
    </subcellularLocation>
</comment>
<feature type="transmembrane region" description="Helical" evidence="11">
    <location>
        <begin position="353"/>
        <end position="373"/>
    </location>
</feature>
<dbReference type="EMBL" id="JAJOZR010000005">
    <property type="protein sequence ID" value="MCD7109113.1"/>
    <property type="molecule type" value="Genomic_DNA"/>
</dbReference>
<feature type="transmembrane region" description="Helical" evidence="11">
    <location>
        <begin position="105"/>
        <end position="125"/>
    </location>
</feature>
<keyword evidence="8 11" id="KW-0472">Membrane</keyword>
<comment type="function">
    <text evidence="9">Part of the binding-protein-dependent transport system for D-xylose. Probably responsible for the translocation of the substrate across the membrane.</text>
</comment>
<feature type="transmembrane region" description="Helical" evidence="11">
    <location>
        <begin position="329"/>
        <end position="346"/>
    </location>
</feature>